<feature type="region of interest" description="Disordered" evidence="1">
    <location>
        <begin position="48"/>
        <end position="78"/>
    </location>
</feature>
<dbReference type="EMBL" id="MU001633">
    <property type="protein sequence ID" value="KAF2485741.1"/>
    <property type="molecule type" value="Genomic_DNA"/>
</dbReference>
<proteinExistence type="predicted"/>
<dbReference type="OrthoDB" id="5393057at2759"/>
<keyword evidence="4" id="KW-1185">Reference proteome</keyword>
<dbReference type="InterPro" id="IPR038425">
    <property type="entry name" value="GAT_sf"/>
</dbReference>
<feature type="compositionally biased region" description="Basic and acidic residues" evidence="1">
    <location>
        <begin position="63"/>
        <end position="78"/>
    </location>
</feature>
<feature type="compositionally biased region" description="Polar residues" evidence="1">
    <location>
        <begin position="569"/>
        <end position="579"/>
    </location>
</feature>
<dbReference type="Gene3D" id="1.20.58.160">
    <property type="match status" value="1"/>
</dbReference>
<dbReference type="GO" id="GO:0043130">
    <property type="term" value="F:ubiquitin binding"/>
    <property type="evidence" value="ECO:0007669"/>
    <property type="project" value="InterPro"/>
</dbReference>
<evidence type="ECO:0000259" key="2">
    <source>
        <dbReference type="PROSITE" id="PS50909"/>
    </source>
</evidence>
<feature type="region of interest" description="Disordered" evidence="1">
    <location>
        <begin position="356"/>
        <end position="651"/>
    </location>
</feature>
<evidence type="ECO:0000256" key="1">
    <source>
        <dbReference type="SAM" id="MobiDB-lite"/>
    </source>
</evidence>
<dbReference type="GeneID" id="54470213"/>
<feature type="compositionally biased region" description="Polar residues" evidence="1">
    <location>
        <begin position="494"/>
        <end position="515"/>
    </location>
</feature>
<feature type="compositionally biased region" description="Low complexity" evidence="1">
    <location>
        <begin position="550"/>
        <end position="561"/>
    </location>
</feature>
<dbReference type="GO" id="GO:0035091">
    <property type="term" value="F:phosphatidylinositol binding"/>
    <property type="evidence" value="ECO:0007669"/>
    <property type="project" value="InterPro"/>
</dbReference>
<dbReference type="Gene3D" id="1.25.40.90">
    <property type="match status" value="1"/>
</dbReference>
<feature type="region of interest" description="Disordered" evidence="1">
    <location>
        <begin position="1"/>
        <end position="29"/>
    </location>
</feature>
<name>A0A6A6Q146_9PEZI</name>
<feature type="region of interest" description="Disordered" evidence="1">
    <location>
        <begin position="216"/>
        <end position="262"/>
    </location>
</feature>
<gene>
    <name evidence="3" type="ORF">BDY17DRAFT_110877</name>
</gene>
<dbReference type="Pfam" id="PF03127">
    <property type="entry name" value="GAT"/>
    <property type="match status" value="1"/>
</dbReference>
<dbReference type="InterPro" id="IPR008942">
    <property type="entry name" value="ENTH_VHS"/>
</dbReference>
<feature type="compositionally biased region" description="Polar residues" evidence="1">
    <location>
        <begin position="360"/>
        <end position="371"/>
    </location>
</feature>
<accession>A0A6A6Q146</accession>
<dbReference type="RefSeq" id="XP_033592310.1">
    <property type="nucleotide sequence ID" value="XM_033729211.1"/>
</dbReference>
<evidence type="ECO:0000313" key="4">
    <source>
        <dbReference type="Proteomes" id="UP000799767"/>
    </source>
</evidence>
<dbReference type="AlphaFoldDB" id="A0A6A6Q146"/>
<evidence type="ECO:0000313" key="3">
    <source>
        <dbReference type="EMBL" id="KAF2485741.1"/>
    </source>
</evidence>
<feature type="domain" description="GAT" evidence="2">
    <location>
        <begin position="261"/>
        <end position="350"/>
    </location>
</feature>
<dbReference type="CDD" id="cd21383">
    <property type="entry name" value="GAT_GGA_Tom1-like"/>
    <property type="match status" value="1"/>
</dbReference>
<reference evidence="3" key="1">
    <citation type="journal article" date="2020" name="Stud. Mycol.">
        <title>101 Dothideomycetes genomes: a test case for predicting lifestyles and emergence of pathogens.</title>
        <authorList>
            <person name="Haridas S."/>
            <person name="Albert R."/>
            <person name="Binder M."/>
            <person name="Bloem J."/>
            <person name="Labutti K."/>
            <person name="Salamov A."/>
            <person name="Andreopoulos B."/>
            <person name="Baker S."/>
            <person name="Barry K."/>
            <person name="Bills G."/>
            <person name="Bluhm B."/>
            <person name="Cannon C."/>
            <person name="Castanera R."/>
            <person name="Culley D."/>
            <person name="Daum C."/>
            <person name="Ezra D."/>
            <person name="Gonzalez J."/>
            <person name="Henrissat B."/>
            <person name="Kuo A."/>
            <person name="Liang C."/>
            <person name="Lipzen A."/>
            <person name="Lutzoni F."/>
            <person name="Magnuson J."/>
            <person name="Mondo S."/>
            <person name="Nolan M."/>
            <person name="Ohm R."/>
            <person name="Pangilinan J."/>
            <person name="Park H.-J."/>
            <person name="Ramirez L."/>
            <person name="Alfaro M."/>
            <person name="Sun H."/>
            <person name="Tritt A."/>
            <person name="Yoshinaga Y."/>
            <person name="Zwiers L.-H."/>
            <person name="Turgeon B."/>
            <person name="Goodwin S."/>
            <person name="Spatafora J."/>
            <person name="Crous P."/>
            <person name="Grigoriev I."/>
        </authorList>
    </citation>
    <scope>NUCLEOTIDE SEQUENCE</scope>
    <source>
        <strain evidence="3">CBS 113389</strain>
    </source>
</reference>
<organism evidence="3 4">
    <name type="scientific">Neohortaea acidophila</name>
    <dbReference type="NCBI Taxonomy" id="245834"/>
    <lineage>
        <taxon>Eukaryota</taxon>
        <taxon>Fungi</taxon>
        <taxon>Dikarya</taxon>
        <taxon>Ascomycota</taxon>
        <taxon>Pezizomycotina</taxon>
        <taxon>Dothideomycetes</taxon>
        <taxon>Dothideomycetidae</taxon>
        <taxon>Mycosphaerellales</taxon>
        <taxon>Teratosphaeriaceae</taxon>
        <taxon>Neohortaea</taxon>
    </lineage>
</organism>
<dbReference type="SUPFAM" id="SSF89009">
    <property type="entry name" value="GAT-like domain"/>
    <property type="match status" value="1"/>
</dbReference>
<dbReference type="Proteomes" id="UP000799767">
    <property type="component" value="Unassembled WGS sequence"/>
</dbReference>
<feature type="compositionally biased region" description="Polar residues" evidence="1">
    <location>
        <begin position="51"/>
        <end position="60"/>
    </location>
</feature>
<sequence>MSLPQAAGCSQPTTPPIPRHREQPSKLIAAPAVMASKMSKRLTGFLHRSKTTAGSNSQAESSHSIDDIDVDHAPTDSPEARVTRAIRLFCESGSTSNGGEEVLQLPEIVEAAESSPHAAKAASQQIRRFMGREWAVKPYVQYNSVMLIRILTDNPGPSFSRNFDKTFVETIKEVLRNCKDGSTQQILRETLDSLEANKSYQEGMEGLIQMWRKEKGHGASLSQQGGRGLQLHPQPQAPPNGWQYGQQQRAPRQEPRPRQLPSQVELASRIEEAKNTAKILLQLVQSTPPENLLNNDLVREFSDRCVNAQRSMQGYISADNPPPEDEVMLTLIETNEQLSLATSRYQRSLLNARKAMGVSPSPNADAVQNNPGGVAEPPPRKPVSDQTGFAAPPRSPPQARPDDSAFGYAGGAFQAPTASPTHRSSGPGAFSNAGATTNGAYVPAPPSPPTAMLARLNSRDGQTSPKPYEPEGASNPFADPVEHEANPAPAMYASNPNNTYPPSLPRQNQQSSQPFTVDFGAANGAKGHAQHPSLDDSNFYSATPVRTRFPPSSNSTTNVSPPSSPSSPQQLRPYQSGPPTVSYLGRQASAVDHLTMHGGNVSEIDGHSEVGRVPVAAEEPQEPAFGGLRRRETDGSEGGSAYNVTPTRTRA</sequence>
<protein>
    <recommendedName>
        <fullName evidence="2">GAT domain-containing protein</fullName>
    </recommendedName>
</protein>
<dbReference type="InterPro" id="IPR004152">
    <property type="entry name" value="GAT_dom"/>
</dbReference>
<feature type="compositionally biased region" description="Polar residues" evidence="1">
    <location>
        <begin position="642"/>
        <end position="651"/>
    </location>
</feature>
<dbReference type="PROSITE" id="PS50909">
    <property type="entry name" value="GAT"/>
    <property type="match status" value="1"/>
</dbReference>